<evidence type="ECO:0000313" key="2">
    <source>
        <dbReference type="EMBL" id="TDW87380.1"/>
    </source>
</evidence>
<dbReference type="Proteomes" id="UP000295060">
    <property type="component" value="Unassembled WGS sequence"/>
</dbReference>
<protein>
    <submittedName>
        <fullName evidence="2">Catechol 2,3-dioxygenase-like lactoylglutathione lyase family enzyme</fullName>
    </submittedName>
</protein>
<sequence length="155" mass="16667">MFGGKRVGVAMADVRFTGIHHLKLPVSDLARSREWYERVLGYTVELEFPDDDGVVRGVGGRLPGAGVPVALRQNAQAAVGNAGFDPVSFAIADRTAAEAWIAHFDALDVRHSGIKAGTRGWVVDVYDPDGLTVRLYSTGDDAEDRTNQPGHAHTV</sequence>
<dbReference type="SUPFAM" id="SSF54593">
    <property type="entry name" value="Glyoxalase/Bleomycin resistance protein/Dihydroxybiphenyl dioxygenase"/>
    <property type="match status" value="1"/>
</dbReference>
<organism evidence="2 3">
    <name type="scientific">Kribbella pratensis</name>
    <dbReference type="NCBI Taxonomy" id="2512112"/>
    <lineage>
        <taxon>Bacteria</taxon>
        <taxon>Bacillati</taxon>
        <taxon>Actinomycetota</taxon>
        <taxon>Actinomycetes</taxon>
        <taxon>Propionibacteriales</taxon>
        <taxon>Kribbellaceae</taxon>
        <taxon>Kribbella</taxon>
    </lineage>
</organism>
<dbReference type="Pfam" id="PF00903">
    <property type="entry name" value="Glyoxalase"/>
    <property type="match status" value="1"/>
</dbReference>
<accession>A0ABY2F9V8</accession>
<gene>
    <name evidence="2" type="ORF">EV137_5455</name>
</gene>
<feature type="domain" description="VOC" evidence="1">
    <location>
        <begin position="18"/>
        <end position="138"/>
    </location>
</feature>
<dbReference type="EMBL" id="SODU01000003">
    <property type="protein sequence ID" value="TDW87380.1"/>
    <property type="molecule type" value="Genomic_DNA"/>
</dbReference>
<dbReference type="Gene3D" id="3.10.180.10">
    <property type="entry name" value="2,3-Dihydroxybiphenyl 1,2-Dioxygenase, domain 1"/>
    <property type="match status" value="1"/>
</dbReference>
<evidence type="ECO:0000313" key="3">
    <source>
        <dbReference type="Proteomes" id="UP000295060"/>
    </source>
</evidence>
<proteinExistence type="predicted"/>
<dbReference type="InterPro" id="IPR029068">
    <property type="entry name" value="Glyas_Bleomycin-R_OHBP_Dase"/>
</dbReference>
<name>A0ABY2F9V8_9ACTN</name>
<dbReference type="PROSITE" id="PS51819">
    <property type="entry name" value="VOC"/>
    <property type="match status" value="1"/>
</dbReference>
<reference evidence="2 3" key="1">
    <citation type="submission" date="2019-03" db="EMBL/GenBank/DDBJ databases">
        <title>Genomic Encyclopedia of Type Strains, Phase III (KMG-III): the genomes of soil and plant-associated and newly described type strains.</title>
        <authorList>
            <person name="Whitman W."/>
        </authorList>
    </citation>
    <scope>NUCLEOTIDE SEQUENCE [LARGE SCALE GENOMIC DNA]</scope>
    <source>
        <strain evidence="2 3">VKMAc-2574</strain>
    </source>
</reference>
<comment type="caution">
    <text evidence="2">The sequence shown here is derived from an EMBL/GenBank/DDBJ whole genome shotgun (WGS) entry which is preliminary data.</text>
</comment>
<keyword evidence="3" id="KW-1185">Reference proteome</keyword>
<dbReference type="InterPro" id="IPR004360">
    <property type="entry name" value="Glyas_Fos-R_dOase_dom"/>
</dbReference>
<dbReference type="InterPro" id="IPR037523">
    <property type="entry name" value="VOC_core"/>
</dbReference>
<evidence type="ECO:0000259" key="1">
    <source>
        <dbReference type="PROSITE" id="PS51819"/>
    </source>
</evidence>